<feature type="domain" description="Trs120/TRAPPC9 fourth Ig-like" evidence="4">
    <location>
        <begin position="1059"/>
        <end position="1149"/>
    </location>
</feature>
<dbReference type="AlphaFoldDB" id="A0A6A4WKF7"/>
<dbReference type="GO" id="GO:0005802">
    <property type="term" value="C:trans-Golgi network"/>
    <property type="evidence" value="ECO:0007669"/>
    <property type="project" value="TreeGrafter"/>
</dbReference>
<feature type="region of interest" description="Disordered" evidence="2">
    <location>
        <begin position="811"/>
        <end position="893"/>
    </location>
</feature>
<feature type="domain" description="Trs120/TRAPPC9 N-terminal" evidence="3">
    <location>
        <begin position="103"/>
        <end position="170"/>
    </location>
</feature>
<feature type="compositionally biased region" description="Low complexity" evidence="2">
    <location>
        <begin position="827"/>
        <end position="859"/>
    </location>
</feature>
<dbReference type="InterPro" id="IPR013935">
    <property type="entry name" value="Trs120_TRAPPC9"/>
</dbReference>
<comment type="caution">
    <text evidence="5">The sequence shown here is derived from an EMBL/GenBank/DDBJ whole genome shotgun (WGS) entry which is preliminary data.</text>
</comment>
<name>A0A6A4WKF7_AMPAM</name>
<dbReference type="Proteomes" id="UP000440578">
    <property type="component" value="Unassembled WGS sequence"/>
</dbReference>
<accession>A0A6A4WKF7</accession>
<feature type="region of interest" description="Disordered" evidence="2">
    <location>
        <begin position="1"/>
        <end position="48"/>
    </location>
</feature>
<feature type="compositionally biased region" description="Pro residues" evidence="2">
    <location>
        <begin position="9"/>
        <end position="19"/>
    </location>
</feature>
<dbReference type="Pfam" id="PF26283">
    <property type="entry name" value="Ig_TRAPPC9-Trs120_4th"/>
    <property type="match status" value="1"/>
</dbReference>
<reference evidence="5 6" key="1">
    <citation type="submission" date="2019-07" db="EMBL/GenBank/DDBJ databases">
        <title>Draft genome assembly of a fouling barnacle, Amphibalanus amphitrite (Darwin, 1854): The first reference genome for Thecostraca.</title>
        <authorList>
            <person name="Kim W."/>
        </authorList>
    </citation>
    <scope>NUCLEOTIDE SEQUENCE [LARGE SCALE GENOMIC DNA]</scope>
    <source>
        <strain evidence="5">SNU_AA5</strain>
        <tissue evidence="5">Soma without cirri and trophi</tissue>
    </source>
</reference>
<evidence type="ECO:0000259" key="4">
    <source>
        <dbReference type="Pfam" id="PF26283"/>
    </source>
</evidence>
<feature type="compositionally biased region" description="Low complexity" evidence="2">
    <location>
        <begin position="870"/>
        <end position="885"/>
    </location>
</feature>
<dbReference type="InterPro" id="IPR058568">
    <property type="entry name" value="Ig_TRAPPC9_Trs120_4th"/>
</dbReference>
<gene>
    <name evidence="5" type="primary">TRAPPC9_1</name>
    <name evidence="5" type="ORF">FJT64_022734</name>
</gene>
<evidence type="ECO:0000256" key="2">
    <source>
        <dbReference type="SAM" id="MobiDB-lite"/>
    </source>
</evidence>
<dbReference type="PANTHER" id="PTHR21512">
    <property type="entry name" value="TRAFFICKING PROTEIN PARTICLE COMPLEX SUBUNIT 9"/>
    <property type="match status" value="1"/>
</dbReference>
<evidence type="ECO:0000313" key="6">
    <source>
        <dbReference type="Proteomes" id="UP000440578"/>
    </source>
</evidence>
<feature type="compositionally biased region" description="Basic and acidic residues" evidence="2">
    <location>
        <begin position="34"/>
        <end position="45"/>
    </location>
</feature>
<dbReference type="Pfam" id="PF08626">
    <property type="entry name" value="TRAPPC9-Trs120"/>
    <property type="match status" value="1"/>
</dbReference>
<protein>
    <submittedName>
        <fullName evidence="5">Trafficking protein particle complex subunit 9</fullName>
    </submittedName>
</protein>
<comment type="similarity">
    <text evidence="1">Belongs to the NIBP family.</text>
</comment>
<keyword evidence="6" id="KW-1185">Reference proteome</keyword>
<evidence type="ECO:0000259" key="3">
    <source>
        <dbReference type="Pfam" id="PF08626"/>
    </source>
</evidence>
<sequence>MPADGRGEPAPPSPAPAPAPAAAAAAVKVSSSSLDRDSGVYDHSETAGGCASEATKSCDDLDVQLQEFANSLFWVLEAKRVDKSAERADKLALLCAPFERKDFVGLDMESRSNKKRCMGRAKKHMGDLSLQTGLPAEAMGYYTAAAELLRQSNDWLWLAGCFEGMCAASVAVLYPDLRRAQVQRNASLNQARVCRTGRPSASNSLPHGIEPAEFLEASRSCLTPAEIVDKYRESVVHYSKYRHAGVIETECSLKAVHVLIEQCRYLMAAEFLQNVVFINLQLSDDEKVRKETMNEIQRFTTLSELYSQCGFHRKAAFFRRVAAMRFVASQNPQPSWSQCYQLLLQAMDGYRLGLDPSDFPSDRVTGWSALQTQLLQELVGSARRMGNTPLAVRHLTFLLHAMFGALSGGERAEFAAQLEALSVQCQPPAAPGPLALETGLIIPPVNLYCLPVVRRFRPLEYPPHLRPQKLQRPKADDHGPFIFSPLQFGSLQREKRDREKLGYTATVLGVRSNCRLKQMDWVDVSQYLVDAVPALPQIQYLVDAVPALPQIQVSLSVSDWVDVSQYLVDAVPALPQIQVSLSVSDWVDVSQYLVDAVPALPQIQVSLSVSDWVDVSQYLVDAVPALPQIQVSLSVSDWVDVSQYLVDAVPALPQIQVSLSVSDWVDVSQYLVDAVPALPQIQVSLSVSDWVDVSQYLVDAVPALPQIQVSTSASKLSGPAPFDSNGFVSAAHLTLYAGESRELQLTLQNSSSQPVELLELELQEPPAGCRQLLSCRTEQLQQQLPLAAGAAAQLNVTVTAEHDFVLRAEDEEVPESASVSGGGGSGSQPPSLLSSAAASLPSRLSSALSSGRGRRLPLAESTPSLGGGSMRSSSSGGRTAVSSVARRPSLPEVPRYPAKTAEAVLKVRYSGGPGLPAGYCRAFSVLVTVDVVPSVYITKWDVLPAETPSSCYLVLDVLNATEHELELEYTAGKKLLMEGDETCRPPEEPGTPPALSAPEQSASDVTDHVTSRVTLGWRCGDGSDERAGRADLRGVTWSDAMLDHLRVCPVTWEVLVDGRSGGHSPAPGRTGDVIRAAVRLTNGGRRTLSDVTLTVSVYQDHENGAVSRRLETRMAVAGALRHHRDAVAVGDSLQHSVGFIFFSSGLYKLELRCTAAGGDTWTHLQALEVA</sequence>
<dbReference type="OrthoDB" id="27962at2759"/>
<dbReference type="InterPro" id="IPR058563">
    <property type="entry name" value="Trs120_TRAPPC9_N"/>
</dbReference>
<evidence type="ECO:0000313" key="5">
    <source>
        <dbReference type="EMBL" id="KAF0305669.1"/>
    </source>
</evidence>
<organism evidence="5 6">
    <name type="scientific">Amphibalanus amphitrite</name>
    <name type="common">Striped barnacle</name>
    <name type="synonym">Balanus amphitrite</name>
    <dbReference type="NCBI Taxonomy" id="1232801"/>
    <lineage>
        <taxon>Eukaryota</taxon>
        <taxon>Metazoa</taxon>
        <taxon>Ecdysozoa</taxon>
        <taxon>Arthropoda</taxon>
        <taxon>Crustacea</taxon>
        <taxon>Multicrustacea</taxon>
        <taxon>Cirripedia</taxon>
        <taxon>Thoracica</taxon>
        <taxon>Thoracicalcarea</taxon>
        <taxon>Balanomorpha</taxon>
        <taxon>Balanoidea</taxon>
        <taxon>Balanidae</taxon>
        <taxon>Amphibalaninae</taxon>
        <taxon>Amphibalanus</taxon>
    </lineage>
</organism>
<dbReference type="PANTHER" id="PTHR21512:SF5">
    <property type="entry name" value="TRAFFICKING PROTEIN PARTICLE COMPLEX SUBUNIT 9"/>
    <property type="match status" value="1"/>
</dbReference>
<dbReference type="EMBL" id="VIIS01000733">
    <property type="protein sequence ID" value="KAF0305669.1"/>
    <property type="molecule type" value="Genomic_DNA"/>
</dbReference>
<proteinExistence type="inferred from homology"/>
<evidence type="ECO:0000256" key="1">
    <source>
        <dbReference type="ARBA" id="ARBA00008459"/>
    </source>
</evidence>
<feature type="region of interest" description="Disordered" evidence="2">
    <location>
        <begin position="980"/>
        <end position="1006"/>
    </location>
</feature>